<proteinExistence type="predicted"/>
<evidence type="ECO:0000313" key="2">
    <source>
        <dbReference type="Proteomes" id="UP001529180"/>
    </source>
</evidence>
<reference evidence="1 2" key="1">
    <citation type="submission" date="2023-03" db="EMBL/GenBank/DDBJ databases">
        <title>Strain FZY0004 represents a novel species in the genus Thalassospira isolated from seawater.</title>
        <authorList>
            <person name="Fu Z.-Y."/>
        </authorList>
    </citation>
    <scope>NUCLEOTIDE SEQUENCE [LARGE SCALE GENOMIC DNA]</scope>
    <source>
        <strain evidence="1 2">FZY0004</strain>
    </source>
</reference>
<dbReference type="InterPro" id="IPR008930">
    <property type="entry name" value="Terpenoid_cyclase/PrenylTrfase"/>
</dbReference>
<dbReference type="Proteomes" id="UP001529180">
    <property type="component" value="Unassembled WGS sequence"/>
</dbReference>
<protein>
    <recommendedName>
        <fullName evidence="3">Prenyltransferase</fullName>
    </recommendedName>
</protein>
<sequence length="452" mass="50185">MKVGRVDRAELIEIRDRVLARMAADGFAGADPFDGLESRLFKASGLGRFRLCRLVWLQAIKRGPNALRHFAVIPPMVNPKTLALLSGAAGGVRLGDFSARLLEMQNSDGGWGYPFEWQARAFHAKRHQSNAIVTSFVVDGLMAGGMMPDHPAVIRAGDFIEHDLWRDGYFTYFAHDDTEIHNASLWAAFALSRIKQGNGKSEHAVRRIVDAQGRDGSWVYGTRGHHGYVDGFHTGYILDLLDRFRASGTDGLDDAITRGWVFYRKACFDDAGIPRNMAGKDGYLDAHAVAQAMASLCRFGDLDGAIHVAGWAVQTLFDPKCAVFFAGIGQLGRDRHVYMRWTQAWMVWGLSIVIEATKPTQQERPMHEFDPTAPLSFAHPDPARPEKEAALRAMPEDVFRVLYALTRAEATRMKVSGDMEALYGLTRGMKTLQRIGGERGIILAARPLVQTR</sequence>
<gene>
    <name evidence="1" type="ORF">P7680_04090</name>
</gene>
<dbReference type="RefSeq" id="WP_258547864.1">
    <property type="nucleotide sequence ID" value="NZ_JARSBO010000002.1"/>
</dbReference>
<comment type="caution">
    <text evidence="1">The sequence shown here is derived from an EMBL/GenBank/DDBJ whole genome shotgun (WGS) entry which is preliminary data.</text>
</comment>
<accession>A0ABT6G7Y9</accession>
<organism evidence="1 2">
    <name type="scientific">Thalassospira aquimaris</name>
    <dbReference type="NCBI Taxonomy" id="3037796"/>
    <lineage>
        <taxon>Bacteria</taxon>
        <taxon>Pseudomonadati</taxon>
        <taxon>Pseudomonadota</taxon>
        <taxon>Alphaproteobacteria</taxon>
        <taxon>Rhodospirillales</taxon>
        <taxon>Thalassospiraceae</taxon>
        <taxon>Thalassospira</taxon>
    </lineage>
</organism>
<name>A0ABT6G7Y9_9PROT</name>
<evidence type="ECO:0008006" key="3">
    <source>
        <dbReference type="Google" id="ProtNLM"/>
    </source>
</evidence>
<dbReference type="SUPFAM" id="SSF48239">
    <property type="entry name" value="Terpenoid cyclases/Protein prenyltransferases"/>
    <property type="match status" value="1"/>
</dbReference>
<dbReference type="EMBL" id="JARSBO010000002">
    <property type="protein sequence ID" value="MDG4718163.1"/>
    <property type="molecule type" value="Genomic_DNA"/>
</dbReference>
<evidence type="ECO:0000313" key="1">
    <source>
        <dbReference type="EMBL" id="MDG4718163.1"/>
    </source>
</evidence>
<dbReference type="Gene3D" id="1.50.10.20">
    <property type="match status" value="1"/>
</dbReference>
<keyword evidence="2" id="KW-1185">Reference proteome</keyword>